<evidence type="ECO:0000256" key="17">
    <source>
        <dbReference type="ARBA" id="ARBA00079624"/>
    </source>
</evidence>
<name>T1J1B6_STRMM</name>
<dbReference type="HOGENOM" id="CLU_380071_0_0_1"/>
<evidence type="ECO:0000256" key="16">
    <source>
        <dbReference type="ARBA" id="ARBA00072938"/>
    </source>
</evidence>
<dbReference type="CDD" id="cd05371">
    <property type="entry name" value="HSD10-like_SDR_c"/>
    <property type="match status" value="1"/>
</dbReference>
<evidence type="ECO:0000256" key="15">
    <source>
        <dbReference type="ARBA" id="ARBA00052668"/>
    </source>
</evidence>
<dbReference type="PRINTS" id="PR00081">
    <property type="entry name" value="GDHRDH"/>
</dbReference>
<evidence type="ECO:0000256" key="6">
    <source>
        <dbReference type="ARBA" id="ARBA00050141"/>
    </source>
</evidence>
<evidence type="ECO:0000256" key="10">
    <source>
        <dbReference type="ARBA" id="ARBA00051004"/>
    </source>
</evidence>
<proteinExistence type="inferred from homology"/>
<dbReference type="Pfam" id="PF12044">
    <property type="entry name" value="Metallopep"/>
    <property type="match status" value="1"/>
</dbReference>
<dbReference type="Proteomes" id="UP000014500">
    <property type="component" value="Unassembled WGS sequence"/>
</dbReference>
<dbReference type="EC" id="1.1.1.53" evidence="3"/>
<comment type="catalytic activity">
    <reaction evidence="7">
        <text>5alpha-androstane-3alpha,17beta-diol + NAD(+) = 17beta-hydroxy-5alpha-androstan-3-one + NADH + H(+)</text>
        <dbReference type="Rhea" id="RHEA:42004"/>
        <dbReference type="ChEBI" id="CHEBI:15378"/>
        <dbReference type="ChEBI" id="CHEBI:16330"/>
        <dbReference type="ChEBI" id="CHEBI:36713"/>
        <dbReference type="ChEBI" id="CHEBI:57540"/>
        <dbReference type="ChEBI" id="CHEBI:57945"/>
        <dbReference type="EC" id="1.1.1.53"/>
    </reaction>
    <physiologicalReaction direction="right-to-left" evidence="7">
        <dbReference type="Rhea" id="RHEA:42006"/>
    </physiologicalReaction>
</comment>
<evidence type="ECO:0000256" key="3">
    <source>
        <dbReference type="ARBA" id="ARBA00024071"/>
    </source>
</evidence>
<dbReference type="PANTHER" id="PTHR43658">
    <property type="entry name" value="SHORT-CHAIN DEHYDROGENASE/REDUCTASE"/>
    <property type="match status" value="1"/>
</dbReference>
<dbReference type="EMBL" id="JH431783">
    <property type="status" value="NOT_ANNOTATED_CDS"/>
    <property type="molecule type" value="Genomic_DNA"/>
</dbReference>
<dbReference type="GO" id="GO:0047044">
    <property type="term" value="F:androstan-3-alpha,17-beta-diol dehydrogenase (NAD+) activity"/>
    <property type="evidence" value="ECO:0007669"/>
    <property type="project" value="UniProtKB-EC"/>
</dbReference>
<accession>T1J1B6</accession>
<evidence type="ECO:0000256" key="11">
    <source>
        <dbReference type="ARBA" id="ARBA00051637"/>
    </source>
</evidence>
<dbReference type="GO" id="GO:0006631">
    <property type="term" value="P:fatty acid metabolic process"/>
    <property type="evidence" value="ECO:0007669"/>
    <property type="project" value="TreeGrafter"/>
</dbReference>
<dbReference type="Gene3D" id="3.40.50.720">
    <property type="entry name" value="NAD(P)-binding Rossmann-like Domain"/>
    <property type="match status" value="1"/>
</dbReference>
<evidence type="ECO:0000256" key="12">
    <source>
        <dbReference type="ARBA" id="ARBA00051831"/>
    </source>
</evidence>
<evidence type="ECO:0000256" key="18">
    <source>
        <dbReference type="ARBA" id="ARBA00082293"/>
    </source>
</evidence>
<reference evidence="20" key="2">
    <citation type="submission" date="2015-02" db="UniProtKB">
        <authorList>
            <consortium name="EnsemblMetazoa"/>
        </authorList>
    </citation>
    <scope>IDENTIFICATION</scope>
</reference>
<comment type="catalytic activity">
    <reaction evidence="13">
        <text>5alpha-pregnan-20beta-ol-3-one + NAD(+) = 5alpha-pregnane-3,20-dione + NADH + H(+)</text>
        <dbReference type="Rhea" id="RHEA:42008"/>
        <dbReference type="ChEBI" id="CHEBI:15378"/>
        <dbReference type="ChEBI" id="CHEBI:28952"/>
        <dbReference type="ChEBI" id="CHEBI:57540"/>
        <dbReference type="ChEBI" id="CHEBI:57945"/>
        <dbReference type="ChEBI" id="CHEBI:78594"/>
    </reaction>
    <physiologicalReaction direction="left-to-right" evidence="13">
        <dbReference type="Rhea" id="RHEA:42009"/>
    </physiologicalReaction>
</comment>
<evidence type="ECO:0000313" key="21">
    <source>
        <dbReference type="Proteomes" id="UP000014500"/>
    </source>
</evidence>
<dbReference type="GO" id="GO:0003857">
    <property type="term" value="F:(3S)-3-hydroxyacyl-CoA dehydrogenase (NAD+) activity"/>
    <property type="evidence" value="ECO:0007669"/>
    <property type="project" value="UniProtKB-EC"/>
</dbReference>
<dbReference type="FunFam" id="3.40.50.720:FF:000215">
    <property type="entry name" value="3-hydroxyacyl-CoA dehydrogenase type-2"/>
    <property type="match status" value="1"/>
</dbReference>
<comment type="catalytic activity">
    <reaction evidence="11">
        <text>3beta,7beta-dihydroxy-5beta-cholan-24-oate + NAD(+) = 3beta-hydroxy-7-oxo-5beta-cholan-24-oate + NADH + H(+)</text>
        <dbReference type="Rhea" id="RHEA:42024"/>
        <dbReference type="ChEBI" id="CHEBI:15378"/>
        <dbReference type="ChEBI" id="CHEBI:57540"/>
        <dbReference type="ChEBI" id="CHEBI:57945"/>
        <dbReference type="ChEBI" id="CHEBI:78602"/>
        <dbReference type="ChEBI" id="CHEBI:78603"/>
    </reaction>
    <physiologicalReaction direction="left-to-right" evidence="11">
        <dbReference type="Rhea" id="RHEA:42025"/>
    </physiologicalReaction>
</comment>
<evidence type="ECO:0000256" key="5">
    <source>
        <dbReference type="ARBA" id="ARBA00049381"/>
    </source>
</evidence>
<dbReference type="PhylomeDB" id="T1J1B6"/>
<protein>
    <recommendedName>
        <fullName evidence="16">3-hydroxyacyl-CoA dehydrogenase type-2</fullName>
        <ecNumber evidence="3">1.1.1.53</ecNumber>
        <ecNumber evidence="4">1.1.1.62</ecNumber>
    </recommendedName>
    <alternativeName>
        <fullName evidence="18">3-hydroxyacyl-CoA dehydrogenase type II</fullName>
    </alternativeName>
    <alternativeName>
        <fullName evidence="19">Mitochondrial ribonuclease P protein 2</fullName>
    </alternativeName>
    <alternativeName>
        <fullName evidence="17">Type II HADH</fullName>
    </alternativeName>
</protein>
<keyword evidence="2" id="KW-0560">Oxidoreductase</keyword>
<dbReference type="eggNOG" id="KOG1199">
    <property type="taxonomic scope" value="Eukaryota"/>
</dbReference>
<dbReference type="InterPro" id="IPR021917">
    <property type="entry name" value="Unchr_Zn-peptidase-like"/>
</dbReference>
<dbReference type="STRING" id="126957.T1J1B6"/>
<dbReference type="InterPro" id="IPR002347">
    <property type="entry name" value="SDR_fam"/>
</dbReference>
<evidence type="ECO:0000256" key="2">
    <source>
        <dbReference type="ARBA" id="ARBA00023002"/>
    </source>
</evidence>
<dbReference type="GO" id="GO:0008209">
    <property type="term" value="P:androgen metabolic process"/>
    <property type="evidence" value="ECO:0007669"/>
    <property type="project" value="TreeGrafter"/>
</dbReference>
<evidence type="ECO:0000256" key="8">
    <source>
        <dbReference type="ARBA" id="ARBA00050435"/>
    </source>
</evidence>
<evidence type="ECO:0000256" key="13">
    <source>
        <dbReference type="ARBA" id="ARBA00052095"/>
    </source>
</evidence>
<comment type="catalytic activity">
    <reaction evidence="12">
        <text>ursodeoxycholate + NAD(+) = 7-oxolithocholate + NADH + H(+)</text>
        <dbReference type="Rhea" id="RHEA:42028"/>
        <dbReference type="ChEBI" id="CHEBI:15378"/>
        <dbReference type="ChEBI" id="CHEBI:57540"/>
        <dbReference type="ChEBI" id="CHEBI:57945"/>
        <dbReference type="ChEBI" id="CHEBI:78604"/>
        <dbReference type="ChEBI" id="CHEBI:78605"/>
    </reaction>
    <physiologicalReaction direction="left-to-right" evidence="12">
        <dbReference type="Rhea" id="RHEA:42029"/>
    </physiologicalReaction>
</comment>
<comment type="catalytic activity">
    <reaction evidence="8">
        <text>17beta-hydroxy-5alpha-androstan-3-one + NAD(+) = 5alpha-androstan-3,17-dione + NADH + H(+)</text>
        <dbReference type="Rhea" id="RHEA:41992"/>
        <dbReference type="ChEBI" id="CHEBI:15378"/>
        <dbReference type="ChEBI" id="CHEBI:15994"/>
        <dbReference type="ChEBI" id="CHEBI:16330"/>
        <dbReference type="ChEBI" id="CHEBI:57540"/>
        <dbReference type="ChEBI" id="CHEBI:57945"/>
    </reaction>
    <physiologicalReaction direction="left-to-right" evidence="8">
        <dbReference type="Rhea" id="RHEA:41993"/>
    </physiologicalReaction>
</comment>
<evidence type="ECO:0000256" key="4">
    <source>
        <dbReference type="ARBA" id="ARBA00024072"/>
    </source>
</evidence>
<dbReference type="eggNOG" id="KOG4525">
    <property type="taxonomic scope" value="Eukaryota"/>
</dbReference>
<comment type="catalytic activity">
    <reaction evidence="6">
        <text>a (3S)-3-hydroxyacyl-CoA + NAD(+) = a 3-oxoacyl-CoA + NADH + H(+)</text>
        <dbReference type="Rhea" id="RHEA:22432"/>
        <dbReference type="ChEBI" id="CHEBI:15378"/>
        <dbReference type="ChEBI" id="CHEBI:57318"/>
        <dbReference type="ChEBI" id="CHEBI:57540"/>
        <dbReference type="ChEBI" id="CHEBI:57945"/>
        <dbReference type="ChEBI" id="CHEBI:90726"/>
        <dbReference type="EC" id="1.1.1.35"/>
    </reaction>
    <physiologicalReaction direction="left-to-right" evidence="6">
        <dbReference type="Rhea" id="RHEA:22433"/>
    </physiologicalReaction>
    <physiologicalReaction direction="right-to-left" evidence="6">
        <dbReference type="Rhea" id="RHEA:22434"/>
    </physiologicalReaction>
</comment>
<keyword evidence="21" id="KW-1185">Reference proteome</keyword>
<comment type="catalytic activity">
    <reaction evidence="5">
        <text>17beta-estradiol + NAD(+) = estrone + NADH + H(+)</text>
        <dbReference type="Rhea" id="RHEA:24612"/>
        <dbReference type="ChEBI" id="CHEBI:15378"/>
        <dbReference type="ChEBI" id="CHEBI:16469"/>
        <dbReference type="ChEBI" id="CHEBI:17263"/>
        <dbReference type="ChEBI" id="CHEBI:57540"/>
        <dbReference type="ChEBI" id="CHEBI:57945"/>
        <dbReference type="EC" id="1.1.1.62"/>
    </reaction>
    <physiologicalReaction direction="left-to-right" evidence="5">
        <dbReference type="Rhea" id="RHEA:24613"/>
    </physiologicalReaction>
</comment>
<evidence type="ECO:0000256" key="14">
    <source>
        <dbReference type="ARBA" id="ARBA00052417"/>
    </source>
</evidence>
<comment type="similarity">
    <text evidence="1">Belongs to the short-chain dehydrogenases/reductases (SDR) family.</text>
</comment>
<comment type="catalytic activity">
    <reaction evidence="10">
        <text>(3S)-3-hydroxybutanoyl-CoA + NAD(+) = acetoacetyl-CoA + NADH + H(+)</text>
        <dbReference type="Rhea" id="RHEA:30799"/>
        <dbReference type="ChEBI" id="CHEBI:15378"/>
        <dbReference type="ChEBI" id="CHEBI:57286"/>
        <dbReference type="ChEBI" id="CHEBI:57316"/>
        <dbReference type="ChEBI" id="CHEBI:57540"/>
        <dbReference type="ChEBI" id="CHEBI:57945"/>
    </reaction>
    <physiologicalReaction direction="left-to-right" evidence="10">
        <dbReference type="Rhea" id="RHEA:30800"/>
    </physiologicalReaction>
    <physiologicalReaction direction="right-to-left" evidence="10">
        <dbReference type="Rhea" id="RHEA:30801"/>
    </physiologicalReaction>
</comment>
<dbReference type="Pfam" id="PF00106">
    <property type="entry name" value="adh_short"/>
    <property type="match status" value="1"/>
</dbReference>
<comment type="catalytic activity">
    <reaction evidence="14">
        <text>cortisone + NAD(+) = 17alpha-hydroxypregn-4-en-3,11,20-trione-21-al + NADH + H(+)</text>
        <dbReference type="Rhea" id="RHEA:42016"/>
        <dbReference type="ChEBI" id="CHEBI:15378"/>
        <dbReference type="ChEBI" id="CHEBI:16962"/>
        <dbReference type="ChEBI" id="CHEBI:57540"/>
        <dbReference type="ChEBI" id="CHEBI:57945"/>
        <dbReference type="ChEBI" id="CHEBI:78596"/>
    </reaction>
    <physiologicalReaction direction="left-to-right" evidence="14">
        <dbReference type="Rhea" id="RHEA:42017"/>
    </physiologicalReaction>
</comment>
<organism evidence="20 21">
    <name type="scientific">Strigamia maritima</name>
    <name type="common">European centipede</name>
    <name type="synonym">Geophilus maritimus</name>
    <dbReference type="NCBI Taxonomy" id="126957"/>
    <lineage>
        <taxon>Eukaryota</taxon>
        <taxon>Metazoa</taxon>
        <taxon>Ecdysozoa</taxon>
        <taxon>Arthropoda</taxon>
        <taxon>Myriapoda</taxon>
        <taxon>Chilopoda</taxon>
        <taxon>Pleurostigmophora</taxon>
        <taxon>Geophilomorpha</taxon>
        <taxon>Linotaeniidae</taxon>
        <taxon>Strigamia</taxon>
    </lineage>
</organism>
<evidence type="ECO:0000256" key="7">
    <source>
        <dbReference type="ARBA" id="ARBA00050365"/>
    </source>
</evidence>
<reference evidence="21" key="1">
    <citation type="submission" date="2011-05" db="EMBL/GenBank/DDBJ databases">
        <authorList>
            <person name="Richards S.R."/>
            <person name="Qu J."/>
            <person name="Jiang H."/>
            <person name="Jhangiani S.N."/>
            <person name="Agravi P."/>
            <person name="Goodspeed R."/>
            <person name="Gross S."/>
            <person name="Mandapat C."/>
            <person name="Jackson L."/>
            <person name="Mathew T."/>
            <person name="Pu L."/>
            <person name="Thornton R."/>
            <person name="Saada N."/>
            <person name="Wilczek-Boney K.B."/>
            <person name="Lee S."/>
            <person name="Kovar C."/>
            <person name="Wu Y."/>
            <person name="Scherer S.E."/>
            <person name="Worley K.C."/>
            <person name="Muzny D.M."/>
            <person name="Gibbs R."/>
        </authorList>
    </citation>
    <scope>NUCLEOTIDE SEQUENCE</scope>
    <source>
        <strain evidence="21">Brora</strain>
    </source>
</reference>
<dbReference type="InterPro" id="IPR036291">
    <property type="entry name" value="NAD(P)-bd_dom_sf"/>
</dbReference>
<dbReference type="GO" id="GO:0008210">
    <property type="term" value="P:estrogen metabolic process"/>
    <property type="evidence" value="ECO:0007669"/>
    <property type="project" value="TreeGrafter"/>
</dbReference>
<dbReference type="AlphaFoldDB" id="T1J1B6"/>
<dbReference type="GO" id="GO:0004303">
    <property type="term" value="F:estradiol 17-beta-dehydrogenase [NAD(P)+] activity"/>
    <property type="evidence" value="ECO:0007669"/>
    <property type="project" value="UniProtKB-EC"/>
</dbReference>
<dbReference type="PANTHER" id="PTHR43658:SF8">
    <property type="entry name" value="17-BETA-HYDROXYSTEROID DEHYDROGENASE 14-RELATED"/>
    <property type="match status" value="1"/>
</dbReference>
<dbReference type="GO" id="GO:0005739">
    <property type="term" value="C:mitochondrion"/>
    <property type="evidence" value="ECO:0007669"/>
    <property type="project" value="TreeGrafter"/>
</dbReference>
<sequence>MSINTMKIQLTNISDNITLPYSLLLIRGKIINSGKECKQHISLHSQSSSSNKTNWPIVGREFICYIQLTKGCNILMFTYDDNHLQIRVNYKQLEVNKFILPVYIICANDNGKFQSPKNVDNSVDSACKRIELAAKMLQLYVAESLFAQGFGRKTFKLPSDDKCLIFCSDLNRQQAQDMNSNELWKHFACELMTSDLGFSDKENCKFLAFMSFTEYQNNSNEPPIDHQHMLQMTKGYSALGGGGLALLGTGSLHTWPKTIDEIIPCFTNCSVIDAVNLMDDSCNRGSYWACYTTSLGATLHELGHTFNLVHNETGIMARGFDDINKFFILPQLLNDEMKSRRLKDKTVQSRFNSSWDSLKCNFGDAVWSHSSAIILAHHKWLNKLNHDTQGFQINGDIITSHYPFRLVELRILPIKIASSLERDNNQAMPRLAQKCSEVTIRLIGHSATREKHIAARRFSKNHHLQTTTMSYLKPIKGIVALVTGGASGLGLATVKRLASQGAKVVMVDLPTSNGAEIINQLENKDNVIFAPADVTSESDVNSALDLTMSKFGGLDAVVNCAGIGIAAKTYDFKRNIPHSFPDFQKVLNVNSSGIFNVTRLAVGLLGNNQPDADGYRGVVINTASVAAFDGQKGQIAYAASKGCVVSMTLPMARDLSTDGIRCCTIAPGLFETPLLMGLPEKQVEKLVSNVPFPKRLGKADEFAHLVQTLIENTMINGTTIRLDGALRMT</sequence>
<evidence type="ECO:0000256" key="19">
    <source>
        <dbReference type="ARBA" id="ARBA00082399"/>
    </source>
</evidence>
<dbReference type="SUPFAM" id="SSF51735">
    <property type="entry name" value="NAD(P)-binding Rossmann-fold domains"/>
    <property type="match status" value="1"/>
</dbReference>
<dbReference type="EC" id="1.1.1.62" evidence="4"/>
<comment type="catalytic activity">
    <reaction evidence="15">
        <text>11-dehydrocorticosterone + NAD(+) = pregn-4-ene-3,11,20,21-tetraone + NADH + H(+)</text>
        <dbReference type="Rhea" id="RHEA:42020"/>
        <dbReference type="ChEBI" id="CHEBI:15378"/>
        <dbReference type="ChEBI" id="CHEBI:57540"/>
        <dbReference type="ChEBI" id="CHEBI:57945"/>
        <dbReference type="ChEBI" id="CHEBI:78600"/>
        <dbReference type="ChEBI" id="CHEBI:78601"/>
    </reaction>
    <physiologicalReaction direction="left-to-right" evidence="15">
        <dbReference type="Rhea" id="RHEA:42021"/>
    </physiologicalReaction>
</comment>
<comment type="catalytic activity">
    <reaction evidence="9">
        <text>cortisol + NAD(+) = 11beta,17alpha-dihydroxypregn-4-ene-3,20,21-trione + NADH + H(+)</text>
        <dbReference type="Rhea" id="RHEA:42012"/>
        <dbReference type="ChEBI" id="CHEBI:15378"/>
        <dbReference type="ChEBI" id="CHEBI:17650"/>
        <dbReference type="ChEBI" id="CHEBI:57540"/>
        <dbReference type="ChEBI" id="CHEBI:57945"/>
        <dbReference type="ChEBI" id="CHEBI:78595"/>
    </reaction>
    <physiologicalReaction direction="left-to-right" evidence="9">
        <dbReference type="Rhea" id="RHEA:42013"/>
    </physiologicalReaction>
</comment>
<dbReference type="EnsemblMetazoa" id="SMAR007334-RA">
    <property type="protein sequence ID" value="SMAR007334-PA"/>
    <property type="gene ID" value="SMAR007334"/>
</dbReference>
<dbReference type="PRINTS" id="PR00080">
    <property type="entry name" value="SDRFAMILY"/>
</dbReference>
<evidence type="ECO:0000256" key="1">
    <source>
        <dbReference type="ARBA" id="ARBA00006484"/>
    </source>
</evidence>
<evidence type="ECO:0000256" key="9">
    <source>
        <dbReference type="ARBA" id="ARBA00050927"/>
    </source>
</evidence>
<evidence type="ECO:0000313" key="20">
    <source>
        <dbReference type="EnsemblMetazoa" id="SMAR007334-PA"/>
    </source>
</evidence>